<dbReference type="Pfam" id="PF02585">
    <property type="entry name" value="PIG-L"/>
    <property type="match status" value="1"/>
</dbReference>
<dbReference type="InterPro" id="IPR024078">
    <property type="entry name" value="LmbE-like_dom_sf"/>
</dbReference>
<dbReference type="PANTHER" id="PTHR12993:SF11">
    <property type="entry name" value="N-ACETYLGLUCOSAMINYL-PHOSPHATIDYLINOSITOL DE-N-ACETYLASE"/>
    <property type="match status" value="1"/>
</dbReference>
<dbReference type="OrthoDB" id="440160at2759"/>
<dbReference type="UniPathway" id="UPA00196"/>
<dbReference type="GO" id="GO:0005783">
    <property type="term" value="C:endoplasmic reticulum"/>
    <property type="evidence" value="ECO:0007669"/>
    <property type="project" value="TreeGrafter"/>
</dbReference>
<dbReference type="GO" id="GO:0016020">
    <property type="term" value="C:membrane"/>
    <property type="evidence" value="ECO:0007669"/>
    <property type="project" value="GOC"/>
</dbReference>
<dbReference type="SUPFAM" id="SSF102588">
    <property type="entry name" value="LmbE-like"/>
    <property type="match status" value="1"/>
</dbReference>
<accession>A0A1G4MHA4</accession>
<dbReference type="GO" id="GO:0000225">
    <property type="term" value="F:N-acetylglucosaminylphosphatidylinositol deacetylase activity"/>
    <property type="evidence" value="ECO:0007669"/>
    <property type="project" value="UniProtKB-EC"/>
</dbReference>
<name>A0A1G4MHA4_LACFM</name>
<dbReference type="EMBL" id="LT598486">
    <property type="protein sequence ID" value="SCW03287.1"/>
    <property type="molecule type" value="Genomic_DNA"/>
</dbReference>
<dbReference type="AlphaFoldDB" id="A0A1G4MHA4"/>
<evidence type="ECO:0000313" key="4">
    <source>
        <dbReference type="Proteomes" id="UP000190831"/>
    </source>
</evidence>
<gene>
    <name evidence="3" type="ORF">LAFE_0G07118G</name>
</gene>
<protein>
    <recommendedName>
        <fullName evidence="2">N-acetylglucosaminylphosphatidylinositol deacetylase</fullName>
        <ecNumber evidence="2">3.5.1.89</ecNumber>
    </recommendedName>
</protein>
<evidence type="ECO:0000313" key="3">
    <source>
        <dbReference type="EMBL" id="SCW03287.1"/>
    </source>
</evidence>
<dbReference type="PANTHER" id="PTHR12993">
    <property type="entry name" value="N-ACETYLGLUCOSAMINYL-PHOSPHATIDYLINOSITOL DE-N-ACETYLASE-RELATED"/>
    <property type="match status" value="1"/>
</dbReference>
<evidence type="ECO:0000256" key="2">
    <source>
        <dbReference type="ARBA" id="ARBA00012176"/>
    </source>
</evidence>
<dbReference type="InterPro" id="IPR003737">
    <property type="entry name" value="GlcNAc_PI_deacetylase-related"/>
</dbReference>
<reference evidence="3 4" key="1">
    <citation type="submission" date="2016-03" db="EMBL/GenBank/DDBJ databases">
        <authorList>
            <person name="Devillers H."/>
        </authorList>
    </citation>
    <scope>NUCLEOTIDE SEQUENCE [LARGE SCALE GENOMIC DNA]</scope>
    <source>
        <strain evidence="3">CBS 6772</strain>
    </source>
</reference>
<dbReference type="EC" id="3.5.1.89" evidence="2"/>
<dbReference type="GO" id="GO:0006506">
    <property type="term" value="P:GPI anchor biosynthetic process"/>
    <property type="evidence" value="ECO:0007669"/>
    <property type="project" value="UniProtKB-UniPathway"/>
</dbReference>
<proteinExistence type="inferred from homology"/>
<dbReference type="OMA" id="YVLESVN"/>
<keyword evidence="4" id="KW-1185">Reference proteome</keyword>
<dbReference type="STRING" id="4955.A0A1G4MHA4"/>
<comment type="similarity">
    <text evidence="1">Belongs to the PIGL family.</text>
</comment>
<dbReference type="Proteomes" id="UP000190831">
    <property type="component" value="Chromosome G"/>
</dbReference>
<organism evidence="3 4">
    <name type="scientific">Lachancea fermentati</name>
    <name type="common">Zygosaccharomyces fermentati</name>
    <dbReference type="NCBI Taxonomy" id="4955"/>
    <lineage>
        <taxon>Eukaryota</taxon>
        <taxon>Fungi</taxon>
        <taxon>Dikarya</taxon>
        <taxon>Ascomycota</taxon>
        <taxon>Saccharomycotina</taxon>
        <taxon>Saccharomycetes</taxon>
        <taxon>Saccharomycetales</taxon>
        <taxon>Saccharomycetaceae</taxon>
        <taxon>Lachancea</taxon>
    </lineage>
</organism>
<dbReference type="Gene3D" id="3.40.50.10320">
    <property type="entry name" value="LmbE-like"/>
    <property type="match status" value="1"/>
</dbReference>
<evidence type="ECO:0000256" key="1">
    <source>
        <dbReference type="ARBA" id="ARBA00006066"/>
    </source>
</evidence>
<sequence length="254" mass="28739">MKIGAKIFKLYLLCWVVYIYCSQLIKKHNGAVLTKLFDRTSPTSINLVIAHPDDEVMFFAPTVLQMDTYFARDVEVRVICLTNGGADGLGATRVAELRHSMRMLLPSRKTSVFVSDFEDGMAVEWDIAKATAVLDEHIKDSKPLLLTFDEDGVSGHVNHISCFHAVELLKQIHPSVDTYALVSSKFVLLKYLGFLPGLYETARNTGRTLLISSFAQYIHAFAAMTNAHVSQMVWFRYGWWIASTFVFSNELQRF</sequence>